<protein>
    <submittedName>
        <fullName evidence="2">Glucose-1-phosphate cytidylyltransferase</fullName>
    </submittedName>
</protein>
<dbReference type="CDD" id="cd02524">
    <property type="entry name" value="G1P_cytidylyltransferase"/>
    <property type="match status" value="1"/>
</dbReference>
<dbReference type="GO" id="GO:0009243">
    <property type="term" value="P:O antigen biosynthetic process"/>
    <property type="evidence" value="ECO:0007669"/>
    <property type="project" value="InterPro"/>
</dbReference>
<dbReference type="OrthoDB" id="9801899at2"/>
<dbReference type="InterPro" id="IPR013446">
    <property type="entry name" value="G1P_cyt_trans-like"/>
</dbReference>
<evidence type="ECO:0000313" key="2">
    <source>
        <dbReference type="EMBL" id="PQV63684.1"/>
    </source>
</evidence>
<accession>A0A2S8SS92</accession>
<dbReference type="EMBL" id="NIGF01000009">
    <property type="protein sequence ID" value="PQV63684.1"/>
    <property type="molecule type" value="Genomic_DNA"/>
</dbReference>
<dbReference type="SUPFAM" id="SSF53448">
    <property type="entry name" value="Nucleotide-diphospho-sugar transferases"/>
    <property type="match status" value="1"/>
</dbReference>
<dbReference type="Pfam" id="PF00483">
    <property type="entry name" value="NTP_transferase"/>
    <property type="match status" value="1"/>
</dbReference>
<dbReference type="RefSeq" id="WP_105483845.1">
    <property type="nucleotide sequence ID" value="NZ_NIGF01000009.1"/>
</dbReference>
<dbReference type="InParanoid" id="A0A2S8SS92"/>
<dbReference type="InterPro" id="IPR046981">
    <property type="entry name" value="G1P_cyt_trans"/>
</dbReference>
<organism evidence="2 3">
    <name type="scientific">Abditibacterium utsteinense</name>
    <dbReference type="NCBI Taxonomy" id="1960156"/>
    <lineage>
        <taxon>Bacteria</taxon>
        <taxon>Pseudomonadati</taxon>
        <taxon>Abditibacteriota</taxon>
        <taxon>Abditibacteriia</taxon>
        <taxon>Abditibacteriales</taxon>
        <taxon>Abditibacteriaceae</taxon>
        <taxon>Abditibacterium</taxon>
    </lineage>
</organism>
<evidence type="ECO:0000259" key="1">
    <source>
        <dbReference type="Pfam" id="PF00483"/>
    </source>
</evidence>
<keyword evidence="2" id="KW-0808">Transferase</keyword>
<feature type="domain" description="Nucleotidyl transferase" evidence="1">
    <location>
        <begin position="3"/>
        <end position="206"/>
    </location>
</feature>
<dbReference type="PANTHER" id="PTHR47183">
    <property type="entry name" value="GLUCOSE-1-PHOSPHATE CYTIDYLYLTRANSFERASE-RELATED"/>
    <property type="match status" value="1"/>
</dbReference>
<dbReference type="GO" id="GO:0047343">
    <property type="term" value="F:glucose-1-phosphate cytidylyltransferase activity"/>
    <property type="evidence" value="ECO:0007669"/>
    <property type="project" value="InterPro"/>
</dbReference>
<dbReference type="InterPro" id="IPR029044">
    <property type="entry name" value="Nucleotide-diphossugar_trans"/>
</dbReference>
<name>A0A2S8SS92_9BACT</name>
<dbReference type="NCBIfam" id="TIGR02623">
    <property type="entry name" value="G1P_cyt_trans"/>
    <property type="match status" value="1"/>
</dbReference>
<sequence length="270" mass="30172">MRAIILAGGLGTRLQEETTVKPKPMIEIGGRPVLWHIMKNYAHYGISEFVVALGYKSEVIKDYFMNYRSHSHSLSVHLSSGEIELHGGAENEDWMVHLLDTGLSTMTGGRVKRAAAFIGEEPFLLTYGDGVANVDIEKLLAFHKSHGKLATLTAIRPPARFGVISFEGDAVKNFEEKPLSNKGWVNGGFMVLEPEVRDYIEGDATVFERGPLERLAAEGELMAYRHDGFWQCVDTLHDVQLLESLWKSGAVPWKSEMTNQPISTKNEEKR</sequence>
<comment type="caution">
    <text evidence="2">The sequence shown here is derived from an EMBL/GenBank/DDBJ whole genome shotgun (WGS) entry which is preliminary data.</text>
</comment>
<proteinExistence type="predicted"/>
<reference evidence="2 3" key="1">
    <citation type="journal article" date="2018" name="Syst. Appl. Microbiol.">
        <title>Abditibacterium utsteinense sp. nov., the first cultivated member of candidate phylum FBP, isolated from ice-free Antarctic soil samples.</title>
        <authorList>
            <person name="Tahon G."/>
            <person name="Tytgat B."/>
            <person name="Lebbe L."/>
            <person name="Carlier A."/>
            <person name="Willems A."/>
        </authorList>
    </citation>
    <scope>NUCLEOTIDE SEQUENCE [LARGE SCALE GENOMIC DNA]</scope>
    <source>
        <strain evidence="2 3">LMG 29911</strain>
    </source>
</reference>
<dbReference type="AlphaFoldDB" id="A0A2S8SS92"/>
<dbReference type="InterPro" id="IPR005835">
    <property type="entry name" value="NTP_transferase_dom"/>
</dbReference>
<dbReference type="Gene3D" id="3.90.550.10">
    <property type="entry name" value="Spore Coat Polysaccharide Biosynthesis Protein SpsA, Chain A"/>
    <property type="match status" value="1"/>
</dbReference>
<keyword evidence="3" id="KW-1185">Reference proteome</keyword>
<dbReference type="FunCoup" id="A0A2S8SS92">
    <property type="interactions" value="83"/>
</dbReference>
<evidence type="ECO:0000313" key="3">
    <source>
        <dbReference type="Proteomes" id="UP000237684"/>
    </source>
</evidence>
<dbReference type="PANTHER" id="PTHR47183:SF1">
    <property type="entry name" value="GLUCOSE-1-PHOSPHATE CYTIDYLYLTRANSFERASE"/>
    <property type="match status" value="1"/>
</dbReference>
<gene>
    <name evidence="2" type="ORF">B1R32_10923</name>
</gene>
<keyword evidence="2" id="KW-0548">Nucleotidyltransferase</keyword>
<dbReference type="Proteomes" id="UP000237684">
    <property type="component" value="Unassembled WGS sequence"/>
</dbReference>